<evidence type="ECO:0000313" key="3">
    <source>
        <dbReference type="Proteomes" id="UP000278746"/>
    </source>
</evidence>
<accession>A0A3M7TZ03</accession>
<proteinExistence type="predicted"/>
<evidence type="ECO:0000313" key="2">
    <source>
        <dbReference type="EMBL" id="RNA70132.1"/>
    </source>
</evidence>
<gene>
    <name evidence="2" type="ORF">EBO34_09445</name>
</gene>
<protein>
    <recommendedName>
        <fullName evidence="4">Cxxc_20_cxxc protein</fullName>
    </recommendedName>
</protein>
<keyword evidence="3" id="KW-1185">Reference proteome</keyword>
<dbReference type="AlphaFoldDB" id="A0A3M7TZ03"/>
<name>A0A3M7TZ03_9BACI</name>
<organism evidence="2 3">
    <name type="scientific">Alteribacter keqinensis</name>
    <dbReference type="NCBI Taxonomy" id="2483800"/>
    <lineage>
        <taxon>Bacteria</taxon>
        <taxon>Bacillati</taxon>
        <taxon>Bacillota</taxon>
        <taxon>Bacilli</taxon>
        <taxon>Bacillales</taxon>
        <taxon>Bacillaceae</taxon>
        <taxon>Alteribacter</taxon>
    </lineage>
</organism>
<sequence length="99" mass="11318">MVKLPRCWSCDYSFLWKELLVTGFRIKCPNCEKEQFVTAKARKRSGVFGPLVVVLMFVLMNGFSLNVWQSLLAGVVLLAVILSFSPFAYDFTDKDEPLF</sequence>
<reference evidence="2 3" key="1">
    <citation type="submission" date="2018-10" db="EMBL/GenBank/DDBJ databases">
        <title>Bacillus Keqinensis sp. nov., a moderately halophilic bacterium isolated from a saline-alkaline lake.</title>
        <authorList>
            <person name="Wang H."/>
        </authorList>
    </citation>
    <scope>NUCLEOTIDE SEQUENCE [LARGE SCALE GENOMIC DNA]</scope>
    <source>
        <strain evidence="2 3">KQ-3</strain>
    </source>
</reference>
<keyword evidence="1" id="KW-0812">Transmembrane</keyword>
<evidence type="ECO:0000256" key="1">
    <source>
        <dbReference type="SAM" id="Phobius"/>
    </source>
</evidence>
<feature type="transmembrane region" description="Helical" evidence="1">
    <location>
        <begin position="47"/>
        <end position="65"/>
    </location>
</feature>
<keyword evidence="1" id="KW-1133">Transmembrane helix</keyword>
<keyword evidence="1" id="KW-0472">Membrane</keyword>
<dbReference type="InterPro" id="IPR026369">
    <property type="entry name" value="CxxC_20_CxxC"/>
</dbReference>
<comment type="caution">
    <text evidence="2">The sequence shown here is derived from an EMBL/GenBank/DDBJ whole genome shotgun (WGS) entry which is preliminary data.</text>
</comment>
<dbReference type="OrthoDB" id="2418141at2"/>
<dbReference type="EMBL" id="RHIB01000001">
    <property type="protein sequence ID" value="RNA70132.1"/>
    <property type="molecule type" value="Genomic_DNA"/>
</dbReference>
<evidence type="ECO:0008006" key="4">
    <source>
        <dbReference type="Google" id="ProtNLM"/>
    </source>
</evidence>
<feature type="transmembrane region" description="Helical" evidence="1">
    <location>
        <begin position="71"/>
        <end position="89"/>
    </location>
</feature>
<dbReference type="Proteomes" id="UP000278746">
    <property type="component" value="Unassembled WGS sequence"/>
</dbReference>
<dbReference type="NCBIfam" id="TIGR04104">
    <property type="entry name" value="cxxc_20_cxxc"/>
    <property type="match status" value="1"/>
</dbReference>